<dbReference type="RefSeq" id="WP_379793426.1">
    <property type="nucleotide sequence ID" value="NZ_JBHSQB010000021.1"/>
</dbReference>
<evidence type="ECO:0000313" key="2">
    <source>
        <dbReference type="Proteomes" id="UP001596287"/>
    </source>
</evidence>
<gene>
    <name evidence="1" type="ORF">ACFPVY_17320</name>
</gene>
<dbReference type="Proteomes" id="UP001596287">
    <property type="component" value="Unassembled WGS sequence"/>
</dbReference>
<evidence type="ECO:0000313" key="1">
    <source>
        <dbReference type="EMBL" id="MFC6098412.1"/>
    </source>
</evidence>
<sequence>MKFHNLHITTKNIETYQKVTSLLGVIPALETEDYNLWTYQVVTDEHNDYFDFINVFLELLEPNFERLKILGIDKEDILFWLFYEYDQQCAMGFSAKEMKRLGESGISLNVDCIQKKNQTL</sequence>
<dbReference type="EMBL" id="JBHSQB010000021">
    <property type="protein sequence ID" value="MFC6098412.1"/>
    <property type="molecule type" value="Genomic_DNA"/>
</dbReference>
<proteinExistence type="predicted"/>
<protein>
    <submittedName>
        <fullName evidence="1">Uncharacterized protein</fullName>
    </submittedName>
</protein>
<keyword evidence="2" id="KW-1185">Reference proteome</keyword>
<organism evidence="1 2">
    <name type="scientific">Flavobacterium qiangtangense</name>
    <dbReference type="NCBI Taxonomy" id="1442595"/>
    <lineage>
        <taxon>Bacteria</taxon>
        <taxon>Pseudomonadati</taxon>
        <taxon>Bacteroidota</taxon>
        <taxon>Flavobacteriia</taxon>
        <taxon>Flavobacteriales</taxon>
        <taxon>Flavobacteriaceae</taxon>
        <taxon>Flavobacterium</taxon>
    </lineage>
</organism>
<reference evidence="2" key="1">
    <citation type="journal article" date="2019" name="Int. J. Syst. Evol. Microbiol.">
        <title>The Global Catalogue of Microorganisms (GCM) 10K type strain sequencing project: providing services to taxonomists for standard genome sequencing and annotation.</title>
        <authorList>
            <consortium name="The Broad Institute Genomics Platform"/>
            <consortium name="The Broad Institute Genome Sequencing Center for Infectious Disease"/>
            <person name="Wu L."/>
            <person name="Ma J."/>
        </authorList>
    </citation>
    <scope>NUCLEOTIDE SEQUENCE [LARGE SCALE GENOMIC DNA]</scope>
    <source>
        <strain evidence="2">CCUG 49679</strain>
    </source>
</reference>
<comment type="caution">
    <text evidence="1">The sequence shown here is derived from an EMBL/GenBank/DDBJ whole genome shotgun (WGS) entry which is preliminary data.</text>
</comment>
<name>A0ABW1PTT7_9FLAO</name>
<accession>A0ABW1PTT7</accession>